<protein>
    <recommendedName>
        <fullName evidence="4">Glutathione peroxidase</fullName>
    </recommendedName>
</protein>
<dbReference type="SUPFAM" id="SSF52833">
    <property type="entry name" value="Thioredoxin-like"/>
    <property type="match status" value="1"/>
</dbReference>
<dbReference type="PROSITE" id="PS51355">
    <property type="entry name" value="GLUTATHIONE_PEROXID_3"/>
    <property type="match status" value="1"/>
</dbReference>
<dbReference type="InterPro" id="IPR029760">
    <property type="entry name" value="GPX_CS"/>
</dbReference>
<dbReference type="PRINTS" id="PR01011">
    <property type="entry name" value="GLUTPROXDASE"/>
</dbReference>
<keyword evidence="3 4" id="KW-0560">Oxidoreductase</keyword>
<evidence type="ECO:0000256" key="4">
    <source>
        <dbReference type="RuleBase" id="RU000499"/>
    </source>
</evidence>
<dbReference type="EMBL" id="HBFP01000383">
    <property type="protein sequence ID" value="CAD8815905.1"/>
    <property type="molecule type" value="Transcribed_RNA"/>
</dbReference>
<dbReference type="AlphaFoldDB" id="A0A7S1EPN5"/>
<reference evidence="5" key="1">
    <citation type="submission" date="2021-01" db="EMBL/GenBank/DDBJ databases">
        <authorList>
            <person name="Corre E."/>
            <person name="Pelletier E."/>
            <person name="Niang G."/>
            <person name="Scheremetjew M."/>
            <person name="Finn R."/>
            <person name="Kale V."/>
            <person name="Holt S."/>
            <person name="Cochrane G."/>
            <person name="Meng A."/>
            <person name="Brown T."/>
            <person name="Cohen L."/>
        </authorList>
    </citation>
    <scope>NUCLEOTIDE SEQUENCE</scope>
    <source>
        <strain evidence="5">CCMP3278</strain>
    </source>
</reference>
<evidence type="ECO:0000313" key="5">
    <source>
        <dbReference type="EMBL" id="CAD8815905.1"/>
    </source>
</evidence>
<dbReference type="PANTHER" id="PTHR11592">
    <property type="entry name" value="GLUTATHIONE PEROXIDASE"/>
    <property type="match status" value="1"/>
</dbReference>
<proteinExistence type="inferred from homology"/>
<dbReference type="Gene3D" id="3.40.30.10">
    <property type="entry name" value="Glutaredoxin"/>
    <property type="match status" value="1"/>
</dbReference>
<dbReference type="PROSITE" id="PS00763">
    <property type="entry name" value="GLUTATHIONE_PEROXID_2"/>
    <property type="match status" value="1"/>
</dbReference>
<organism evidence="5">
    <name type="scientific">Timspurckia oligopyrenoides</name>
    <dbReference type="NCBI Taxonomy" id="708627"/>
    <lineage>
        <taxon>Eukaryota</taxon>
        <taxon>Rhodophyta</taxon>
        <taxon>Bangiophyceae</taxon>
        <taxon>Porphyridiales</taxon>
        <taxon>Porphyridiaceae</taxon>
        <taxon>Timspurckia</taxon>
    </lineage>
</organism>
<evidence type="ECO:0000256" key="3">
    <source>
        <dbReference type="ARBA" id="ARBA00023002"/>
    </source>
</evidence>
<accession>A0A7S1EPN5</accession>
<dbReference type="PANTHER" id="PTHR11592:SF78">
    <property type="entry name" value="GLUTATHIONE PEROXIDASE"/>
    <property type="match status" value="1"/>
</dbReference>
<dbReference type="CDD" id="cd00340">
    <property type="entry name" value="GSH_Peroxidase"/>
    <property type="match status" value="1"/>
</dbReference>
<dbReference type="GO" id="GO:0004601">
    <property type="term" value="F:peroxidase activity"/>
    <property type="evidence" value="ECO:0007669"/>
    <property type="project" value="UniProtKB-KW"/>
</dbReference>
<dbReference type="Pfam" id="PF00255">
    <property type="entry name" value="GSHPx"/>
    <property type="match status" value="1"/>
</dbReference>
<gene>
    <name evidence="5" type="ORF">TOLI1172_LOCUS293</name>
</gene>
<dbReference type="InterPro" id="IPR000889">
    <property type="entry name" value="Glutathione_peroxidase"/>
</dbReference>
<name>A0A7S1EPN5_9RHOD</name>
<evidence type="ECO:0000256" key="1">
    <source>
        <dbReference type="ARBA" id="ARBA00006926"/>
    </source>
</evidence>
<keyword evidence="2 4" id="KW-0575">Peroxidase</keyword>
<evidence type="ECO:0000256" key="2">
    <source>
        <dbReference type="ARBA" id="ARBA00022559"/>
    </source>
</evidence>
<dbReference type="GO" id="GO:0006979">
    <property type="term" value="P:response to oxidative stress"/>
    <property type="evidence" value="ECO:0007669"/>
    <property type="project" value="InterPro"/>
</dbReference>
<comment type="similarity">
    <text evidence="1 4">Belongs to the glutathione peroxidase family.</text>
</comment>
<dbReference type="InterPro" id="IPR036249">
    <property type="entry name" value="Thioredoxin-like_sf"/>
</dbReference>
<sequence length="268" mass="29934">MESDMAFVCSLVFSNGATSRNLRRDVLNRRNSNNKSGSCCSNVVCMSAIDTHLTRRKVLYHAIAVSSVALIGSSVALADDLDSTENGNSVATCPSSSFYSQTALLKGERVPLSEYSGQVTLVVNVASYCALTNQYEGLADLDSRLRDRGLRILAFPCNQFGQQEPDDYQQICSFARDRYGAKFDIFDKLNVNGSETDPLYRFLKKNNPDDDKRIEWNFAKFLVDRNGCVVRRYKPGVQPHSLERDILALLDNRPIPMKRKPQLGATLL</sequence>